<evidence type="ECO:0000313" key="2">
    <source>
        <dbReference type="Proteomes" id="UP000291380"/>
    </source>
</evidence>
<dbReference type="EMBL" id="SJOA01000002">
    <property type="protein sequence ID" value="TCB61501.1"/>
    <property type="molecule type" value="Genomic_DNA"/>
</dbReference>
<proteinExistence type="predicted"/>
<comment type="caution">
    <text evidence="1">The sequence shown here is derived from an EMBL/GenBank/DDBJ whole genome shotgun (WGS) entry which is preliminary data.</text>
</comment>
<gene>
    <name evidence="1" type="ORF">E0H85_03590</name>
</gene>
<evidence type="ECO:0000313" key="1">
    <source>
        <dbReference type="EMBL" id="TCB61501.1"/>
    </source>
</evidence>
<dbReference type="Proteomes" id="UP000291380">
    <property type="component" value="Unassembled WGS sequence"/>
</dbReference>
<name>A0A4R0EQJ2_9GAMM</name>
<accession>A0A4R0EQJ2</accession>
<sequence>MKLLSLLKKPKIGSSIQYQIKPLKAITQIPNTRALCPAFICTTINPDKKNIRIKDETLYFCHHACRQGFRAVTEVLL</sequence>
<protein>
    <submittedName>
        <fullName evidence="1">Uncharacterized protein</fullName>
    </submittedName>
</protein>
<dbReference type="AlphaFoldDB" id="A0A4R0EQJ2"/>
<organism evidence="1 2">
    <name type="scientific">Acinetobacter terrae</name>
    <dbReference type="NCBI Taxonomy" id="2731247"/>
    <lineage>
        <taxon>Bacteria</taxon>
        <taxon>Pseudomonadati</taxon>
        <taxon>Pseudomonadota</taxon>
        <taxon>Gammaproteobacteria</taxon>
        <taxon>Moraxellales</taxon>
        <taxon>Moraxellaceae</taxon>
        <taxon>Acinetobacter</taxon>
        <taxon>Acinetobacter Taxon 24</taxon>
    </lineage>
</organism>
<reference evidence="1 2" key="1">
    <citation type="submission" date="2019-02" db="EMBL/GenBank/DDBJ databases">
        <title>High diversity of culturable Acinetobacter species in natural soil and water ecosystems.</title>
        <authorList>
            <person name="Radolfova-Krizova L."/>
            <person name="Nemec A."/>
        </authorList>
    </citation>
    <scope>NUCLEOTIDE SEQUENCE [LARGE SCALE GENOMIC DNA]</scope>
    <source>
        <strain evidence="1 2">ANC 4281</strain>
    </source>
</reference>